<dbReference type="AlphaFoldDB" id="A0A8H3I582"/>
<feature type="compositionally biased region" description="Acidic residues" evidence="1">
    <location>
        <begin position="220"/>
        <end position="230"/>
    </location>
</feature>
<reference evidence="2" key="1">
    <citation type="submission" date="2021-03" db="EMBL/GenBank/DDBJ databases">
        <authorList>
            <person name="Tagirdzhanova G."/>
        </authorList>
    </citation>
    <scope>NUCLEOTIDE SEQUENCE</scope>
</reference>
<sequence>MSSKRHLAAQFKATVRARQDPMLAQRLNDFDWWYDQNNLAELLAERLAKKDEKKLEAKITAERTVRRRNGKRVKKEETIKDDSPEQCGNALLGNGYHSTISIPIDPNMLVKEEPGLQVEDQTENYYTRPEQNLFCEELYHDVDVPEQGRYKRSWPCFQPSFQGQRVSHPQAEYSWISGPSESRLVEDMSYRNHSILESMEGSDTHREQVMISTQERFNDSSDDAEGDDHEDCSPLLARGKTSKLKGIIWPGMRLFDAASPEGVRMRNQRKKFEISGALERSSQQTQPTEVIYYGATWAVKEGRVIDGEVHSPPPEGLPPPAKRPRRRALAEKSANEIIGKVGRRKSSQRRFQKLSDVEIHQMSPTPDPSKKLSFGDDQYDTGTLLDKRGFYGSPLKLEHCHDRYESYDHRLQPTVYPFVSNHGFGRAGSNSGKAYQMGDQELSGFPYYLAPLSSFQNISDLRQPMSSFGNTGSRGISREQILGDLHNKGLPGLNKSTNATRNRQSLPSIDTFDHFYPTSHGERSGYQATHPRTIARNQQLEEQTYRQSPLTKPLCIADPKFNDPKTPIKAKCDPDDRALTRGGIYEDSSGDETIDQGIDSTPVRYLTRSAARRMKGHHS</sequence>
<organism evidence="2 3">
    <name type="scientific">Gomphillus americanus</name>
    <dbReference type="NCBI Taxonomy" id="1940652"/>
    <lineage>
        <taxon>Eukaryota</taxon>
        <taxon>Fungi</taxon>
        <taxon>Dikarya</taxon>
        <taxon>Ascomycota</taxon>
        <taxon>Pezizomycotina</taxon>
        <taxon>Lecanoromycetes</taxon>
        <taxon>OSLEUM clade</taxon>
        <taxon>Ostropomycetidae</taxon>
        <taxon>Ostropales</taxon>
        <taxon>Graphidaceae</taxon>
        <taxon>Gomphilloideae</taxon>
        <taxon>Gomphillus</taxon>
    </lineage>
</organism>
<dbReference type="OrthoDB" id="5428259at2759"/>
<feature type="region of interest" description="Disordered" evidence="1">
    <location>
        <begin position="579"/>
        <end position="599"/>
    </location>
</feature>
<evidence type="ECO:0000313" key="2">
    <source>
        <dbReference type="EMBL" id="CAF9915397.1"/>
    </source>
</evidence>
<feature type="region of interest" description="Disordered" evidence="1">
    <location>
        <begin position="306"/>
        <end position="374"/>
    </location>
</feature>
<feature type="compositionally biased region" description="Basic residues" evidence="1">
    <location>
        <begin position="341"/>
        <end position="352"/>
    </location>
</feature>
<evidence type="ECO:0000313" key="3">
    <source>
        <dbReference type="Proteomes" id="UP000664169"/>
    </source>
</evidence>
<dbReference type="EMBL" id="CAJPDQ010000010">
    <property type="protein sequence ID" value="CAF9915397.1"/>
    <property type="molecule type" value="Genomic_DNA"/>
</dbReference>
<dbReference type="Proteomes" id="UP000664169">
    <property type="component" value="Unassembled WGS sequence"/>
</dbReference>
<keyword evidence="3" id="KW-1185">Reference proteome</keyword>
<feature type="region of interest" description="Disordered" evidence="1">
    <location>
        <begin position="67"/>
        <end position="86"/>
    </location>
</feature>
<feature type="compositionally biased region" description="Basic and acidic residues" evidence="1">
    <location>
        <begin position="74"/>
        <end position="83"/>
    </location>
</feature>
<protein>
    <submittedName>
        <fullName evidence="2">Uncharacterized protein</fullName>
    </submittedName>
</protein>
<proteinExistence type="predicted"/>
<gene>
    <name evidence="2" type="ORF">GOMPHAMPRED_000742</name>
</gene>
<feature type="compositionally biased region" description="Pro residues" evidence="1">
    <location>
        <begin position="311"/>
        <end position="321"/>
    </location>
</feature>
<evidence type="ECO:0000256" key="1">
    <source>
        <dbReference type="SAM" id="MobiDB-lite"/>
    </source>
</evidence>
<name>A0A8H3I582_9LECA</name>
<feature type="region of interest" description="Disordered" evidence="1">
    <location>
        <begin position="216"/>
        <end position="235"/>
    </location>
</feature>
<accession>A0A8H3I582</accession>
<comment type="caution">
    <text evidence="2">The sequence shown here is derived from an EMBL/GenBank/DDBJ whole genome shotgun (WGS) entry which is preliminary data.</text>
</comment>